<dbReference type="PANTHER" id="PTHR37461:SF1">
    <property type="entry name" value="ANTI-SIGMA-K FACTOR RSKA"/>
    <property type="match status" value="1"/>
</dbReference>
<comment type="caution">
    <text evidence="11">The sequence shown here is derived from an EMBL/GenBank/DDBJ whole genome shotgun (WGS) entry which is preliminary data.</text>
</comment>
<dbReference type="InterPro" id="IPR041916">
    <property type="entry name" value="Anti_sigma_zinc_sf"/>
</dbReference>
<dbReference type="Pfam" id="PF10099">
    <property type="entry name" value="RskA_C"/>
    <property type="match status" value="1"/>
</dbReference>
<dbReference type="OrthoDB" id="1420916at2"/>
<evidence type="ECO:0000256" key="2">
    <source>
        <dbReference type="ARBA" id="ARBA00004236"/>
    </source>
</evidence>
<dbReference type="GO" id="GO:0006417">
    <property type="term" value="P:regulation of translation"/>
    <property type="evidence" value="ECO:0007669"/>
    <property type="project" value="TreeGrafter"/>
</dbReference>
<keyword evidence="6 9" id="KW-0472">Membrane</keyword>
<evidence type="ECO:0000256" key="3">
    <source>
        <dbReference type="ARBA" id="ARBA00022475"/>
    </source>
</evidence>
<organism evidence="11 12">
    <name type="scientific">Luteibaculum oceani</name>
    <dbReference type="NCBI Taxonomy" id="1294296"/>
    <lineage>
        <taxon>Bacteria</taxon>
        <taxon>Pseudomonadati</taxon>
        <taxon>Bacteroidota</taxon>
        <taxon>Flavobacteriia</taxon>
        <taxon>Flavobacteriales</taxon>
        <taxon>Luteibaculaceae</taxon>
        <taxon>Luteibaculum</taxon>
    </lineage>
</organism>
<evidence type="ECO:0000256" key="5">
    <source>
        <dbReference type="ARBA" id="ARBA00022989"/>
    </source>
</evidence>
<evidence type="ECO:0000256" key="7">
    <source>
        <dbReference type="ARBA" id="ARBA00029829"/>
    </source>
</evidence>
<feature type="domain" description="Anti-sigma K factor RskA C-terminal" evidence="10">
    <location>
        <begin position="123"/>
        <end position="280"/>
    </location>
</feature>
<sequence length="292" mass="32347">MAQSNSRASKTNCRKKLNKQELIASGLLELYALDACTTEEKALVEKLLSDPDVQKEYDEIQDSLFAVAQSQAKAPSADLKNRILSQIAEATPEKEKKQTKETPVIDLNTARPKENKWKVWFRAAAIALVFSIGGNLLLFNGWETAKKQIAQLRTANLVLAQEAQASKTSLNQMAEINNVFTKGKIHTIHLESPAQEKQSAVVFWDEKSGTTLINVAELPQIPEDKSYQLWCLIDGKPMDMGVIPNEMVGKPELTELKTSTMVPDAFAITVEPFGGRPEPTLEQLKVLGNLKT</sequence>
<dbReference type="InterPro" id="IPR051474">
    <property type="entry name" value="Anti-sigma-K/W_factor"/>
</dbReference>
<accession>A0A5C6VB43</accession>
<keyword evidence="4 9" id="KW-0812">Transmembrane</keyword>
<protein>
    <recommendedName>
        <fullName evidence="8">Regulator of SigK</fullName>
    </recommendedName>
    <alternativeName>
        <fullName evidence="7">Sigma-K anti-sigma factor RskA</fullName>
    </alternativeName>
</protein>
<feature type="transmembrane region" description="Helical" evidence="9">
    <location>
        <begin position="119"/>
        <end position="142"/>
    </location>
</feature>
<keyword evidence="3" id="KW-1003">Cell membrane</keyword>
<dbReference type="AlphaFoldDB" id="A0A5C6VB43"/>
<dbReference type="GO" id="GO:0005886">
    <property type="term" value="C:plasma membrane"/>
    <property type="evidence" value="ECO:0007669"/>
    <property type="project" value="UniProtKB-SubCell"/>
</dbReference>
<name>A0A5C6VB43_9FLAO</name>
<dbReference type="Gene3D" id="1.10.10.1320">
    <property type="entry name" value="Anti-sigma factor, zinc-finger domain"/>
    <property type="match status" value="1"/>
</dbReference>
<proteinExistence type="predicted"/>
<gene>
    <name evidence="11" type="ORF">FRX97_03435</name>
</gene>
<dbReference type="InterPro" id="IPR018764">
    <property type="entry name" value="RskA_C"/>
</dbReference>
<keyword evidence="12" id="KW-1185">Reference proteome</keyword>
<evidence type="ECO:0000256" key="9">
    <source>
        <dbReference type="SAM" id="Phobius"/>
    </source>
</evidence>
<dbReference type="EMBL" id="VORB01000002">
    <property type="protein sequence ID" value="TXC82160.1"/>
    <property type="molecule type" value="Genomic_DNA"/>
</dbReference>
<evidence type="ECO:0000313" key="12">
    <source>
        <dbReference type="Proteomes" id="UP000321168"/>
    </source>
</evidence>
<dbReference type="GO" id="GO:0016989">
    <property type="term" value="F:sigma factor antagonist activity"/>
    <property type="evidence" value="ECO:0007669"/>
    <property type="project" value="TreeGrafter"/>
</dbReference>
<dbReference type="PANTHER" id="PTHR37461">
    <property type="entry name" value="ANTI-SIGMA-K FACTOR RSKA"/>
    <property type="match status" value="1"/>
</dbReference>
<evidence type="ECO:0000313" key="11">
    <source>
        <dbReference type="EMBL" id="TXC82160.1"/>
    </source>
</evidence>
<dbReference type="Proteomes" id="UP000321168">
    <property type="component" value="Unassembled WGS sequence"/>
</dbReference>
<keyword evidence="5 9" id="KW-1133">Transmembrane helix</keyword>
<reference evidence="11 12" key="1">
    <citation type="submission" date="2019-08" db="EMBL/GenBank/DDBJ databases">
        <title>Genome of Luteibaculum oceani JCM 18817.</title>
        <authorList>
            <person name="Bowman J.P."/>
        </authorList>
    </citation>
    <scope>NUCLEOTIDE SEQUENCE [LARGE SCALE GENOMIC DNA]</scope>
    <source>
        <strain evidence="11 12">JCM 18817</strain>
    </source>
</reference>
<evidence type="ECO:0000256" key="1">
    <source>
        <dbReference type="ARBA" id="ARBA00004167"/>
    </source>
</evidence>
<evidence type="ECO:0000259" key="10">
    <source>
        <dbReference type="Pfam" id="PF10099"/>
    </source>
</evidence>
<evidence type="ECO:0000256" key="6">
    <source>
        <dbReference type="ARBA" id="ARBA00023136"/>
    </source>
</evidence>
<comment type="subcellular location">
    <subcellularLocation>
        <location evidence="2">Cell membrane</location>
    </subcellularLocation>
    <subcellularLocation>
        <location evidence="1">Membrane</location>
        <topology evidence="1">Single-pass membrane protein</topology>
    </subcellularLocation>
</comment>
<evidence type="ECO:0000256" key="8">
    <source>
        <dbReference type="ARBA" id="ARBA00030803"/>
    </source>
</evidence>
<evidence type="ECO:0000256" key="4">
    <source>
        <dbReference type="ARBA" id="ARBA00022692"/>
    </source>
</evidence>